<dbReference type="GO" id="GO:0046872">
    <property type="term" value="F:metal ion binding"/>
    <property type="evidence" value="ECO:0007669"/>
    <property type="project" value="UniProtKB-KW"/>
</dbReference>
<dbReference type="Gene3D" id="3.80.30.20">
    <property type="entry name" value="tm_1862 like domain"/>
    <property type="match status" value="1"/>
</dbReference>
<keyword evidence="3" id="KW-0479">Metal-binding</keyword>
<protein>
    <submittedName>
        <fullName evidence="7">Radical SAM protein</fullName>
    </submittedName>
</protein>
<dbReference type="GO" id="GO:0051536">
    <property type="term" value="F:iron-sulfur cluster binding"/>
    <property type="evidence" value="ECO:0007669"/>
    <property type="project" value="UniProtKB-KW"/>
</dbReference>
<accession>A0A9D5K8C9</accession>
<dbReference type="EMBL" id="WJKJ01000069">
    <property type="protein sequence ID" value="MBD3364025.1"/>
    <property type="molecule type" value="Genomic_DNA"/>
</dbReference>
<dbReference type="GO" id="GO:0005829">
    <property type="term" value="C:cytosol"/>
    <property type="evidence" value="ECO:0007669"/>
    <property type="project" value="TreeGrafter"/>
</dbReference>
<dbReference type="PANTHER" id="PTHR43409">
    <property type="entry name" value="ANAEROBIC MAGNESIUM-PROTOPORPHYRIN IX MONOMETHYL ESTER CYCLASE-RELATED"/>
    <property type="match status" value="1"/>
</dbReference>
<comment type="caution">
    <text evidence="7">The sequence shown here is derived from an EMBL/GenBank/DDBJ whole genome shotgun (WGS) entry which is preliminary data.</text>
</comment>
<evidence type="ECO:0000313" key="8">
    <source>
        <dbReference type="Proteomes" id="UP000630660"/>
    </source>
</evidence>
<evidence type="ECO:0000256" key="1">
    <source>
        <dbReference type="ARBA" id="ARBA00001966"/>
    </source>
</evidence>
<evidence type="ECO:0000313" key="7">
    <source>
        <dbReference type="EMBL" id="MBD3364025.1"/>
    </source>
</evidence>
<dbReference type="AlphaFoldDB" id="A0A9D5K8C9"/>
<evidence type="ECO:0000256" key="3">
    <source>
        <dbReference type="ARBA" id="ARBA00022723"/>
    </source>
</evidence>
<dbReference type="InterPro" id="IPR058240">
    <property type="entry name" value="rSAM_sf"/>
</dbReference>
<dbReference type="Proteomes" id="UP000630660">
    <property type="component" value="Unassembled WGS sequence"/>
</dbReference>
<dbReference type="PANTHER" id="PTHR43409:SF7">
    <property type="entry name" value="BLL1977 PROTEIN"/>
    <property type="match status" value="1"/>
</dbReference>
<comment type="cofactor">
    <cofactor evidence="1">
        <name>[4Fe-4S] cluster</name>
        <dbReference type="ChEBI" id="CHEBI:49883"/>
    </cofactor>
</comment>
<dbReference type="InterPro" id="IPR007197">
    <property type="entry name" value="rSAM"/>
</dbReference>
<dbReference type="GO" id="GO:0003824">
    <property type="term" value="F:catalytic activity"/>
    <property type="evidence" value="ECO:0007669"/>
    <property type="project" value="InterPro"/>
</dbReference>
<feature type="domain" description="Radical SAM core" evidence="6">
    <location>
        <begin position="161"/>
        <end position="381"/>
    </location>
</feature>
<dbReference type="InterPro" id="IPR023404">
    <property type="entry name" value="rSAM_horseshoe"/>
</dbReference>
<dbReference type="Pfam" id="PF04055">
    <property type="entry name" value="Radical_SAM"/>
    <property type="match status" value="1"/>
</dbReference>
<organism evidence="7 8">
    <name type="scientific">candidate division WOR-3 bacterium</name>
    <dbReference type="NCBI Taxonomy" id="2052148"/>
    <lineage>
        <taxon>Bacteria</taxon>
        <taxon>Bacteria division WOR-3</taxon>
    </lineage>
</organism>
<proteinExistence type="predicted"/>
<dbReference type="InterPro" id="IPR051198">
    <property type="entry name" value="BchE-like"/>
</dbReference>
<dbReference type="InterPro" id="IPR006638">
    <property type="entry name" value="Elp3/MiaA/NifB-like_rSAM"/>
</dbReference>
<dbReference type="CDD" id="cd01335">
    <property type="entry name" value="Radical_SAM"/>
    <property type="match status" value="1"/>
</dbReference>
<keyword evidence="2" id="KW-0949">S-adenosyl-L-methionine</keyword>
<dbReference type="SFLD" id="SFLDS00029">
    <property type="entry name" value="Radical_SAM"/>
    <property type="match status" value="1"/>
</dbReference>
<evidence type="ECO:0000256" key="5">
    <source>
        <dbReference type="ARBA" id="ARBA00023014"/>
    </source>
</evidence>
<dbReference type="SFLD" id="SFLDG01082">
    <property type="entry name" value="B12-binding_domain_containing"/>
    <property type="match status" value="1"/>
</dbReference>
<dbReference type="PROSITE" id="PS51918">
    <property type="entry name" value="RADICAL_SAM"/>
    <property type="match status" value="1"/>
</dbReference>
<dbReference type="SUPFAM" id="SSF102114">
    <property type="entry name" value="Radical SAM enzymes"/>
    <property type="match status" value="1"/>
</dbReference>
<evidence type="ECO:0000259" key="6">
    <source>
        <dbReference type="PROSITE" id="PS51918"/>
    </source>
</evidence>
<reference evidence="7" key="1">
    <citation type="submission" date="2019-11" db="EMBL/GenBank/DDBJ databases">
        <title>Microbial mats filling the niche in hypersaline microbial mats.</title>
        <authorList>
            <person name="Wong H.L."/>
            <person name="Macleod F.I."/>
            <person name="White R.A. III"/>
            <person name="Burns B.P."/>
        </authorList>
    </citation>
    <scope>NUCLEOTIDE SEQUENCE</scope>
    <source>
        <strain evidence="7">Bin_327</strain>
    </source>
</reference>
<name>A0A9D5K8C9_UNCW3</name>
<keyword evidence="4" id="KW-0408">Iron</keyword>
<gene>
    <name evidence="7" type="ORF">GF359_02300</name>
</gene>
<keyword evidence="5" id="KW-0411">Iron-sulfur</keyword>
<evidence type="ECO:0000256" key="2">
    <source>
        <dbReference type="ARBA" id="ARBA00022691"/>
    </source>
</evidence>
<sequence>MKKTAPRILITTAYRHSPRDFYDAVGANFYRTPRFAFMRTVSTSLRFLKQNLPEIEIMEFPRWNEYVKKLAEGWDVVGFTFFQHDLAEVLEMVTQARKQGVKEIWAGGYGGLSEEAEEFADRIWYGYVEEKMSAEIFGRRLDRIVHPPIVIPVNIVWPPMLPYKKVGLLFTQRGCPFRCTFCQTPVHSPRPSRLPLESIEEVLAYYRKTGINELFILDETFYTFPSHSEKVLDLLAKYKFHWWVQSRADLTLEHIRSWTERGMVNVGFGVESVNDEILKKIGKRTNLDVMRAFREATRKHRIFTMAFYMIGYEEDTVESVLRDYKVLYDIGFDAHQLTVLTPYPKTPQWFEFKDRYGIFEKDYHKHDARFLIWNHPNITPAQMQFLSRVGMGYLNVPMRNYGAGIIRMVQKRIYQKGFKFLWDDLARPFLHSLAFNERRQILL</sequence>
<evidence type="ECO:0000256" key="4">
    <source>
        <dbReference type="ARBA" id="ARBA00023004"/>
    </source>
</evidence>
<dbReference type="SMART" id="SM00729">
    <property type="entry name" value="Elp3"/>
    <property type="match status" value="1"/>
</dbReference>